<dbReference type="GO" id="GO:0036064">
    <property type="term" value="C:ciliary basal body"/>
    <property type="evidence" value="ECO:0007669"/>
    <property type="project" value="TreeGrafter"/>
</dbReference>
<dbReference type="FunCoup" id="A0A7R8Z587">
    <property type="interactions" value="776"/>
</dbReference>
<dbReference type="EMBL" id="LR899014">
    <property type="protein sequence ID" value="CAD7093842.1"/>
    <property type="molecule type" value="Genomic_DNA"/>
</dbReference>
<evidence type="ECO:0000256" key="1">
    <source>
        <dbReference type="ARBA" id="ARBA00004141"/>
    </source>
</evidence>
<dbReference type="Pfam" id="PF05346">
    <property type="entry name" value="DUF747"/>
    <property type="match status" value="1"/>
</dbReference>
<evidence type="ECO:0000256" key="2">
    <source>
        <dbReference type="ARBA" id="ARBA00008803"/>
    </source>
</evidence>
<gene>
    <name evidence="8" type="ORF">HERILL_LOCUS16103</name>
</gene>
<keyword evidence="5 7" id="KW-0472">Membrane</keyword>
<feature type="transmembrane region" description="Helical" evidence="7">
    <location>
        <begin position="426"/>
        <end position="450"/>
    </location>
</feature>
<feature type="compositionally biased region" description="Polar residues" evidence="6">
    <location>
        <begin position="592"/>
        <end position="612"/>
    </location>
</feature>
<evidence type="ECO:0000256" key="6">
    <source>
        <dbReference type="SAM" id="MobiDB-lite"/>
    </source>
</evidence>
<evidence type="ECO:0000256" key="3">
    <source>
        <dbReference type="ARBA" id="ARBA00022692"/>
    </source>
</evidence>
<feature type="compositionally biased region" description="Low complexity" evidence="6">
    <location>
        <begin position="466"/>
        <end position="489"/>
    </location>
</feature>
<dbReference type="InterPro" id="IPR008010">
    <property type="entry name" value="Tatp1"/>
</dbReference>
<comment type="subcellular location">
    <subcellularLocation>
        <location evidence="1">Membrane</location>
        <topology evidence="1">Multi-pass membrane protein</topology>
    </subcellularLocation>
</comment>
<keyword evidence="4 7" id="KW-1133">Transmembrane helix</keyword>
<organism evidence="8 9">
    <name type="scientific">Hermetia illucens</name>
    <name type="common">Black soldier fly</name>
    <dbReference type="NCBI Taxonomy" id="343691"/>
    <lineage>
        <taxon>Eukaryota</taxon>
        <taxon>Metazoa</taxon>
        <taxon>Ecdysozoa</taxon>
        <taxon>Arthropoda</taxon>
        <taxon>Hexapoda</taxon>
        <taxon>Insecta</taxon>
        <taxon>Pterygota</taxon>
        <taxon>Neoptera</taxon>
        <taxon>Endopterygota</taxon>
        <taxon>Diptera</taxon>
        <taxon>Brachycera</taxon>
        <taxon>Stratiomyomorpha</taxon>
        <taxon>Stratiomyidae</taxon>
        <taxon>Hermetiinae</taxon>
        <taxon>Hermetia</taxon>
    </lineage>
</organism>
<accession>A0A7R8Z587</accession>
<dbReference type="GO" id="GO:0005789">
    <property type="term" value="C:endoplasmic reticulum membrane"/>
    <property type="evidence" value="ECO:0007669"/>
    <property type="project" value="TreeGrafter"/>
</dbReference>
<feature type="region of interest" description="Disordered" evidence="6">
    <location>
        <begin position="592"/>
        <end position="635"/>
    </location>
</feature>
<dbReference type="Proteomes" id="UP000594454">
    <property type="component" value="Chromosome 6"/>
</dbReference>
<dbReference type="PANTHER" id="PTHR13317">
    <property type="entry name" value="TRANSMEMBRANE ANTERIOR POSTERIOR TRANSFORMATION PROTEIN 1 HOMOLOG"/>
    <property type="match status" value="1"/>
</dbReference>
<dbReference type="OrthoDB" id="29023at2759"/>
<feature type="transmembrane region" description="Helical" evidence="7">
    <location>
        <begin position="237"/>
        <end position="257"/>
    </location>
</feature>
<evidence type="ECO:0000313" key="8">
    <source>
        <dbReference type="EMBL" id="CAD7093842.1"/>
    </source>
</evidence>
<feature type="transmembrane region" description="Helical" evidence="7">
    <location>
        <begin position="401"/>
        <end position="420"/>
    </location>
</feature>
<protein>
    <recommendedName>
        <fullName evidence="10">Protein TAPT1 homolog</fullName>
    </recommendedName>
</protein>
<evidence type="ECO:0000256" key="4">
    <source>
        <dbReference type="ARBA" id="ARBA00022989"/>
    </source>
</evidence>
<feature type="transmembrane region" description="Helical" evidence="7">
    <location>
        <begin position="128"/>
        <end position="146"/>
    </location>
</feature>
<name>A0A7R8Z587_HERIL</name>
<sequence>MSRKDEVFLTTPPKKLRFRGDLGLQHIDGRVEDIFEEPLDRRRTKNGDVLNEDIESRRKESPSLTDFLKIELTRGYILEHDEERYSARRQKIYSFMKIPREVEKFMSYGVIQCVDSFLYIHTFLPIRYILAIWAVISRPIASCIGLRRRTQRLLTPAEICDLLKGSIWILCSLIMLSIDTNRVYHIIKTQSIIKLYIFFNMLEVGDRLLSAFGQDTIDALFWTATESRNKKREHLGIIPHICFALIYVLLHSFLIMFQATTLNVALNANNKALLTIMMSNNFVELKGSVFKKFDKNNLFQLTCSDVRERFHLTVLLFIVLVQTMKEFNWRLEQFYILLPDCCYVLVTEVLIDWIKHAFITRFNELPVDVYREYTISLAYDMTQTRQKHAFSDHSDLVARRMGFIPFPLGVVLIKAVYTSVSFENVAALLLFILVYFTLMACRILNTICALGKACDLMKQHQDEKNSTPTTVNGSSTSTTTNSLNTPPSSKGRNTFNTTDTATSPMHAFPLQRSQTADGVSDSKIFTAPMGMKEDSNLLQPDTSLILGATALFSNSDVDLDDVCLNEKVLNNSSKLSDEVFDDGDYQMTRSVPDLQQESKTESSSSDNQVQSNRTHKRSESEPSIQSIVGEKDQTS</sequence>
<evidence type="ECO:0000256" key="7">
    <source>
        <dbReference type="SAM" id="Phobius"/>
    </source>
</evidence>
<proteinExistence type="inferred from homology"/>
<keyword evidence="9" id="KW-1185">Reference proteome</keyword>
<feature type="compositionally biased region" description="Polar residues" evidence="6">
    <location>
        <begin position="490"/>
        <end position="503"/>
    </location>
</feature>
<reference evidence="8 9" key="1">
    <citation type="submission" date="2020-11" db="EMBL/GenBank/DDBJ databases">
        <authorList>
            <person name="Wallbank WR R."/>
            <person name="Pardo Diaz C."/>
            <person name="Kozak K."/>
            <person name="Martin S."/>
            <person name="Jiggins C."/>
            <person name="Moest M."/>
            <person name="Warren A I."/>
            <person name="Generalovic N T."/>
            <person name="Byers J.R.P. K."/>
            <person name="Montejo-Kovacevich G."/>
            <person name="Yen C E."/>
        </authorList>
    </citation>
    <scope>NUCLEOTIDE SEQUENCE [LARGE SCALE GENOMIC DNA]</scope>
</reference>
<dbReference type="GO" id="GO:0045724">
    <property type="term" value="P:positive regulation of cilium assembly"/>
    <property type="evidence" value="ECO:0007669"/>
    <property type="project" value="TreeGrafter"/>
</dbReference>
<comment type="similarity">
    <text evidence="2">Belongs to the TAPT1 family.</text>
</comment>
<evidence type="ECO:0008006" key="10">
    <source>
        <dbReference type="Google" id="ProtNLM"/>
    </source>
</evidence>
<dbReference type="PANTHER" id="PTHR13317:SF4">
    <property type="entry name" value="TRANSMEMBRANE ANTERIOR POSTERIOR TRANSFORMATION PROTEIN 1 HOMOLOG"/>
    <property type="match status" value="1"/>
</dbReference>
<evidence type="ECO:0000313" key="9">
    <source>
        <dbReference type="Proteomes" id="UP000594454"/>
    </source>
</evidence>
<keyword evidence="3 7" id="KW-0812">Transmembrane</keyword>
<dbReference type="InParanoid" id="A0A7R8Z587"/>
<feature type="region of interest" description="Disordered" evidence="6">
    <location>
        <begin position="462"/>
        <end position="515"/>
    </location>
</feature>
<dbReference type="OMA" id="IVMIQTM"/>
<evidence type="ECO:0000256" key="5">
    <source>
        <dbReference type="ARBA" id="ARBA00023136"/>
    </source>
</evidence>
<dbReference type="AlphaFoldDB" id="A0A7R8Z587"/>